<feature type="transmembrane region" description="Helical" evidence="18">
    <location>
        <begin position="83"/>
        <end position="102"/>
    </location>
</feature>
<keyword evidence="14 21" id="KW-0496">Mitochondrion</keyword>
<evidence type="ECO:0000256" key="7">
    <source>
        <dbReference type="ARBA" id="ARBA00022692"/>
    </source>
</evidence>
<evidence type="ECO:0000259" key="19">
    <source>
        <dbReference type="Pfam" id="PF00361"/>
    </source>
</evidence>
<sequence length="557" mass="65715">MKNLIVLGFMFFIMFLKFFLLSMLMFYYKFIIMFDWSIFIINSVDFSFIIYIDWKSMFFISIVSFISFCVFIYSFEYMNGEDLIDRFVLLLLLFVLSMYFLILCPSLIGILLGWDGLGLISFCLVIFYQNLMSYNKGLITFISNRVGDVGLIISISLSFMFVCDWTLFNYLNLNDFIIWFILLASITKSAQIPFSSWLPAAMAAPTPVSSLVHSSTLVTAGIYLLIRYGEMMNMYSSMLLFILSLLTSLMAGFSALCEYDLKKIVALSTLSQLGLMMMMVSLNNYMLAFYHLMTHALFKSLLFLCAGKFIHFSMCNQDIRKFGGLFFFFPITSIMFLISILSLCGFPFFSGFYSKDLILEYVFINLSDMKMYMLMLSVLFTFMYSFRLILYMLCGELSNFVSVYMYSENMIMLFPMILLSLMSMISGSIFNWMFFYNLPVYQVDYFVKFMMILMFLIGLFLGWYVYFIDLMIMGGFFYNFMFFSLMFLDLMIVNLNKNLLMFSNYLYIGIENGWVENMIGKNLLERLVFYMKFIKYDFNIFYLLIFFFMLMFMNFFI</sequence>
<accession>A0A7L7S762</accession>
<evidence type="ECO:0000256" key="14">
    <source>
        <dbReference type="ARBA" id="ARBA00023128"/>
    </source>
</evidence>
<dbReference type="EC" id="7.1.1.2" evidence="3"/>
<feature type="transmembrane region" description="Helical" evidence="18">
    <location>
        <begin position="34"/>
        <end position="52"/>
    </location>
</feature>
<evidence type="ECO:0000256" key="17">
    <source>
        <dbReference type="ARBA" id="ARBA00049551"/>
    </source>
</evidence>
<dbReference type="GO" id="GO:0015990">
    <property type="term" value="P:electron transport coupled proton transport"/>
    <property type="evidence" value="ECO:0007669"/>
    <property type="project" value="TreeGrafter"/>
</dbReference>
<proteinExistence type="predicted"/>
<feature type="transmembrane region" description="Helical" evidence="18">
    <location>
        <begin position="476"/>
        <end position="495"/>
    </location>
</feature>
<keyword evidence="12" id="KW-0520">NAD</keyword>
<feature type="transmembrane region" description="Helical" evidence="18">
    <location>
        <begin position="149"/>
        <end position="170"/>
    </location>
</feature>
<feature type="domain" description="NADH dehydrogenase subunit 5 C-terminal" evidence="20">
    <location>
        <begin position="384"/>
        <end position="555"/>
    </location>
</feature>
<keyword evidence="8" id="KW-0999">Mitochondrion inner membrane</keyword>
<dbReference type="GO" id="GO:0005743">
    <property type="term" value="C:mitochondrial inner membrane"/>
    <property type="evidence" value="ECO:0007669"/>
    <property type="project" value="UniProtKB-SubCell"/>
</dbReference>
<gene>
    <name evidence="21" type="primary">ND5</name>
</gene>
<evidence type="ECO:0000256" key="3">
    <source>
        <dbReference type="ARBA" id="ARBA00012944"/>
    </source>
</evidence>
<feature type="transmembrane region" description="Helical" evidence="18">
    <location>
        <begin position="58"/>
        <end position="76"/>
    </location>
</feature>
<evidence type="ECO:0000256" key="9">
    <source>
        <dbReference type="ARBA" id="ARBA00022967"/>
    </source>
</evidence>
<dbReference type="PANTHER" id="PTHR42829">
    <property type="entry name" value="NADH-UBIQUINONE OXIDOREDUCTASE CHAIN 5"/>
    <property type="match status" value="1"/>
</dbReference>
<evidence type="ECO:0000256" key="10">
    <source>
        <dbReference type="ARBA" id="ARBA00022982"/>
    </source>
</evidence>
<dbReference type="InterPro" id="IPR010934">
    <property type="entry name" value="NADH_DH_su5_C"/>
</dbReference>
<protein>
    <recommendedName>
        <fullName evidence="4">NADH-ubiquinone oxidoreductase chain 5</fullName>
        <ecNumber evidence="3">7.1.1.2</ecNumber>
    </recommendedName>
    <alternativeName>
        <fullName evidence="16">NADH dehydrogenase subunit 5</fullName>
    </alternativeName>
</protein>
<evidence type="ECO:0000259" key="20">
    <source>
        <dbReference type="Pfam" id="PF06455"/>
    </source>
</evidence>
<keyword evidence="10" id="KW-0249">Electron transport</keyword>
<keyword evidence="5" id="KW-0813">Transport</keyword>
<evidence type="ECO:0000256" key="15">
    <source>
        <dbReference type="ARBA" id="ARBA00023136"/>
    </source>
</evidence>
<dbReference type="GO" id="GO:0042773">
    <property type="term" value="P:ATP synthesis coupled electron transport"/>
    <property type="evidence" value="ECO:0007669"/>
    <property type="project" value="InterPro"/>
</dbReference>
<reference evidence="21" key="1">
    <citation type="submission" date="2020-08" db="EMBL/GenBank/DDBJ databases">
        <title>DNAmark Project.</title>
        <authorList>
            <person name="Leerhoei F."/>
        </authorList>
    </citation>
    <scope>NUCLEOTIDE SEQUENCE</scope>
    <source>
        <strain evidence="21">DM728</strain>
    </source>
</reference>
<dbReference type="PRINTS" id="PR01434">
    <property type="entry name" value="NADHDHGNASE5"/>
</dbReference>
<comment type="function">
    <text evidence="1">Core subunit of the mitochondrial membrane respiratory chain NADH dehydrogenase (Complex I) that is believed to belong to the minimal assembly required for catalysis. Complex I functions in the transfer of electrons from NADH to the respiratory chain. The immediate electron acceptor for the enzyme is believed to be ubiquinone.</text>
</comment>
<evidence type="ECO:0000256" key="2">
    <source>
        <dbReference type="ARBA" id="ARBA00004448"/>
    </source>
</evidence>
<feature type="transmembrane region" description="Helical" evidence="18">
    <location>
        <begin position="369"/>
        <end position="390"/>
    </location>
</feature>
<feature type="transmembrane region" description="Helical" evidence="18">
    <location>
        <begin position="445"/>
        <end position="467"/>
    </location>
</feature>
<feature type="transmembrane region" description="Helical" evidence="18">
    <location>
        <begin position="6"/>
        <end position="27"/>
    </location>
</feature>
<keyword evidence="15 18" id="KW-0472">Membrane</keyword>
<dbReference type="AlphaFoldDB" id="A0A7L7S762"/>
<dbReference type="GO" id="GO:0003954">
    <property type="term" value="F:NADH dehydrogenase activity"/>
    <property type="evidence" value="ECO:0007669"/>
    <property type="project" value="TreeGrafter"/>
</dbReference>
<dbReference type="Pfam" id="PF06455">
    <property type="entry name" value="NADH5_C"/>
    <property type="match status" value="1"/>
</dbReference>
<dbReference type="PANTHER" id="PTHR42829:SF2">
    <property type="entry name" value="NADH-UBIQUINONE OXIDOREDUCTASE CHAIN 5"/>
    <property type="match status" value="1"/>
</dbReference>
<keyword evidence="9" id="KW-1278">Translocase</keyword>
<comment type="subcellular location">
    <subcellularLocation>
        <location evidence="2">Mitochondrion inner membrane</location>
        <topology evidence="2">Multi-pass membrane protein</topology>
    </subcellularLocation>
</comment>
<keyword evidence="13" id="KW-0830">Ubiquinone</keyword>
<organism evidence="21">
    <name type="scientific">Ammophila sabulosa</name>
    <dbReference type="NCBI Taxonomy" id="1088610"/>
    <lineage>
        <taxon>Eukaryota</taxon>
        <taxon>Metazoa</taxon>
        <taxon>Ecdysozoa</taxon>
        <taxon>Arthropoda</taxon>
        <taxon>Hexapoda</taxon>
        <taxon>Insecta</taxon>
        <taxon>Pterygota</taxon>
        <taxon>Neoptera</taxon>
        <taxon>Endopterygota</taxon>
        <taxon>Hymenoptera</taxon>
        <taxon>Apocrita</taxon>
        <taxon>Aculeata</taxon>
        <taxon>Apoidea</taxon>
        <taxon>Sphecidae</taxon>
        <taxon>Ammophilinae</taxon>
        <taxon>Ammophila</taxon>
    </lineage>
</organism>
<feature type="domain" description="NADH:quinone oxidoreductase/Mrp antiporter transmembrane" evidence="19">
    <location>
        <begin position="106"/>
        <end position="378"/>
    </location>
</feature>
<evidence type="ECO:0000256" key="12">
    <source>
        <dbReference type="ARBA" id="ARBA00023027"/>
    </source>
</evidence>
<dbReference type="InterPro" id="IPR001750">
    <property type="entry name" value="ND/Mrp_TM"/>
</dbReference>
<evidence type="ECO:0000256" key="6">
    <source>
        <dbReference type="ARBA" id="ARBA00022660"/>
    </source>
</evidence>
<keyword evidence="6" id="KW-0679">Respiratory chain</keyword>
<evidence type="ECO:0000256" key="4">
    <source>
        <dbReference type="ARBA" id="ARBA00021096"/>
    </source>
</evidence>
<evidence type="ECO:0000256" key="13">
    <source>
        <dbReference type="ARBA" id="ARBA00023075"/>
    </source>
</evidence>
<evidence type="ECO:0000256" key="11">
    <source>
        <dbReference type="ARBA" id="ARBA00022989"/>
    </source>
</evidence>
<dbReference type="GO" id="GO:0008137">
    <property type="term" value="F:NADH dehydrogenase (ubiquinone) activity"/>
    <property type="evidence" value="ECO:0007669"/>
    <property type="project" value="UniProtKB-EC"/>
</dbReference>
<keyword evidence="11 18" id="KW-1133">Transmembrane helix</keyword>
<dbReference type="InterPro" id="IPR003945">
    <property type="entry name" value="NU5C-like"/>
</dbReference>
<feature type="transmembrane region" description="Helical" evidence="18">
    <location>
        <begin position="538"/>
        <end position="556"/>
    </location>
</feature>
<comment type="catalytic activity">
    <reaction evidence="17">
        <text>a ubiquinone + NADH + 5 H(+)(in) = a ubiquinol + NAD(+) + 4 H(+)(out)</text>
        <dbReference type="Rhea" id="RHEA:29091"/>
        <dbReference type="Rhea" id="RHEA-COMP:9565"/>
        <dbReference type="Rhea" id="RHEA-COMP:9566"/>
        <dbReference type="ChEBI" id="CHEBI:15378"/>
        <dbReference type="ChEBI" id="CHEBI:16389"/>
        <dbReference type="ChEBI" id="CHEBI:17976"/>
        <dbReference type="ChEBI" id="CHEBI:57540"/>
        <dbReference type="ChEBI" id="CHEBI:57945"/>
        <dbReference type="EC" id="7.1.1.2"/>
    </reaction>
</comment>
<feature type="transmembrane region" description="Helical" evidence="18">
    <location>
        <begin position="288"/>
        <end position="310"/>
    </location>
</feature>
<dbReference type="Pfam" id="PF00361">
    <property type="entry name" value="Proton_antipo_M"/>
    <property type="match status" value="1"/>
</dbReference>
<evidence type="ECO:0000256" key="18">
    <source>
        <dbReference type="SAM" id="Phobius"/>
    </source>
</evidence>
<feature type="transmembrane region" description="Helical" evidence="18">
    <location>
        <begin position="411"/>
        <end position="433"/>
    </location>
</feature>
<keyword evidence="7 18" id="KW-0812">Transmembrane</keyword>
<feature type="transmembrane region" description="Helical" evidence="18">
    <location>
        <begin position="176"/>
        <end position="194"/>
    </location>
</feature>
<feature type="transmembrane region" description="Helical" evidence="18">
    <location>
        <begin position="206"/>
        <end position="226"/>
    </location>
</feature>
<geneLocation type="mitochondrion" evidence="21"/>
<evidence type="ECO:0000256" key="1">
    <source>
        <dbReference type="ARBA" id="ARBA00003257"/>
    </source>
</evidence>
<feature type="transmembrane region" description="Helical" evidence="18">
    <location>
        <begin position="108"/>
        <end position="128"/>
    </location>
</feature>
<evidence type="ECO:0000256" key="16">
    <source>
        <dbReference type="ARBA" id="ARBA00031027"/>
    </source>
</evidence>
<name>A0A7L7S762_9HYME</name>
<evidence type="ECO:0000313" key="21">
    <source>
        <dbReference type="EMBL" id="QNV12169.1"/>
    </source>
</evidence>
<evidence type="ECO:0000256" key="5">
    <source>
        <dbReference type="ARBA" id="ARBA00022448"/>
    </source>
</evidence>
<dbReference type="EMBL" id="MT862437">
    <property type="protein sequence ID" value="QNV12169.1"/>
    <property type="molecule type" value="Genomic_DNA"/>
</dbReference>
<feature type="transmembrane region" description="Helical" evidence="18">
    <location>
        <begin position="238"/>
        <end position="257"/>
    </location>
</feature>
<feature type="transmembrane region" description="Helical" evidence="18">
    <location>
        <begin position="322"/>
        <end position="349"/>
    </location>
</feature>
<evidence type="ECO:0000256" key="8">
    <source>
        <dbReference type="ARBA" id="ARBA00022792"/>
    </source>
</evidence>